<feature type="transmembrane region" description="Helical" evidence="9">
    <location>
        <begin position="145"/>
        <end position="167"/>
    </location>
</feature>
<proteinExistence type="predicted"/>
<keyword evidence="4" id="KW-0430">Lectin</keyword>
<sequence length="312" mass="34549">MEETTRLTTVDETKPSPQELCEIHKEELSLFCVEDQAPLCSVCRKYWDHASHTVIPRSLAAEREKQGTGSPLNRWENSSSKSEPIHPLIIGYWNNTAALKGTAETLDGNKMDDAKKLLIETWVDLSLEKNKEEGTPANSRLQNSVTWIVLVLFIIQIVGLVTTIFVFTKAKPNLPAAAAITMSPCCPPDWVMNQGNCYHAPEAEGGWDAGQHYCSSLGASLAVIENIEKLNIALKDKGPFNHWVGLLRESDDRWKWTDGTVFNNLFEIQGDGPCAYLTQETVSSANCSAEKKWLCSQKVKIGDGSHGRCLGT</sequence>
<dbReference type="Pfam" id="PF00059">
    <property type="entry name" value="Lectin_C"/>
    <property type="match status" value="1"/>
</dbReference>
<dbReference type="RefSeq" id="XP_020669376.2">
    <property type="nucleotide sequence ID" value="XM_020813717.2"/>
</dbReference>
<dbReference type="GO" id="GO:0005576">
    <property type="term" value="C:extracellular region"/>
    <property type="evidence" value="ECO:0007669"/>
    <property type="project" value="UniProtKB-SubCell"/>
</dbReference>
<dbReference type="SUPFAM" id="SSF57845">
    <property type="entry name" value="B-box zinc-binding domain"/>
    <property type="match status" value="1"/>
</dbReference>
<dbReference type="InterPro" id="IPR050828">
    <property type="entry name" value="C-type_lectin/matrix_domain"/>
</dbReference>
<dbReference type="InterPro" id="IPR033992">
    <property type="entry name" value="NKR-like_CTLD"/>
</dbReference>
<dbReference type="PROSITE" id="PS50041">
    <property type="entry name" value="C_TYPE_LECTIN_2"/>
    <property type="match status" value="1"/>
</dbReference>
<evidence type="ECO:0000256" key="7">
    <source>
        <dbReference type="PROSITE-ProRule" id="PRU00024"/>
    </source>
</evidence>
<keyword evidence="5 7" id="KW-0863">Zinc-finger</keyword>
<comment type="subcellular location">
    <subcellularLocation>
        <location evidence="1">Cell membrane</location>
        <topology evidence="1">Single-pass type II membrane protein</topology>
    </subcellularLocation>
    <subcellularLocation>
        <location evidence="2">Secreted</location>
    </subcellularLocation>
</comment>
<dbReference type="OrthoDB" id="8935730at2759"/>
<dbReference type="SMART" id="SM00336">
    <property type="entry name" value="BBOX"/>
    <property type="match status" value="1"/>
</dbReference>
<dbReference type="RefSeq" id="XP_020669375.2">
    <property type="nucleotide sequence ID" value="XM_020813716.2"/>
</dbReference>
<dbReference type="SMART" id="SM00034">
    <property type="entry name" value="CLECT"/>
    <property type="match status" value="1"/>
</dbReference>
<dbReference type="SUPFAM" id="SSF56436">
    <property type="entry name" value="C-type lectin-like"/>
    <property type="match status" value="1"/>
</dbReference>
<dbReference type="Pfam" id="PF00643">
    <property type="entry name" value="zf-B_box"/>
    <property type="match status" value="1"/>
</dbReference>
<dbReference type="Proteomes" id="UP001652642">
    <property type="component" value="Chromosome 2"/>
</dbReference>
<evidence type="ECO:0000313" key="14">
    <source>
        <dbReference type="RefSeq" id="XP_020669376.2"/>
    </source>
</evidence>
<feature type="domain" description="B box-type" evidence="11">
    <location>
        <begin position="16"/>
        <end position="57"/>
    </location>
</feature>
<dbReference type="Gene3D" id="3.10.100.10">
    <property type="entry name" value="Mannose-Binding Protein A, subunit A"/>
    <property type="match status" value="1"/>
</dbReference>
<accession>A0A6J0VCY0</accession>
<evidence type="ECO:0000313" key="13">
    <source>
        <dbReference type="RefSeq" id="XP_020669375.2"/>
    </source>
</evidence>
<dbReference type="PANTHER" id="PTHR45710:SF34">
    <property type="match status" value="1"/>
</dbReference>
<dbReference type="GO" id="GO:0005886">
    <property type="term" value="C:plasma membrane"/>
    <property type="evidence" value="ECO:0007669"/>
    <property type="project" value="UniProtKB-SubCell"/>
</dbReference>
<dbReference type="Gene3D" id="3.30.160.60">
    <property type="entry name" value="Classic Zinc Finger"/>
    <property type="match status" value="1"/>
</dbReference>
<dbReference type="AlphaFoldDB" id="A0A6J0VCY0"/>
<evidence type="ECO:0000256" key="9">
    <source>
        <dbReference type="SAM" id="Phobius"/>
    </source>
</evidence>
<evidence type="ECO:0000256" key="8">
    <source>
        <dbReference type="SAM" id="MobiDB-lite"/>
    </source>
</evidence>
<evidence type="ECO:0000256" key="1">
    <source>
        <dbReference type="ARBA" id="ARBA00004401"/>
    </source>
</evidence>
<organism evidence="12 13">
    <name type="scientific">Pogona vitticeps</name>
    <name type="common">central bearded dragon</name>
    <dbReference type="NCBI Taxonomy" id="103695"/>
    <lineage>
        <taxon>Eukaryota</taxon>
        <taxon>Metazoa</taxon>
        <taxon>Chordata</taxon>
        <taxon>Craniata</taxon>
        <taxon>Vertebrata</taxon>
        <taxon>Euteleostomi</taxon>
        <taxon>Lepidosauria</taxon>
        <taxon>Squamata</taxon>
        <taxon>Bifurcata</taxon>
        <taxon>Unidentata</taxon>
        <taxon>Episquamata</taxon>
        <taxon>Toxicofera</taxon>
        <taxon>Iguania</taxon>
        <taxon>Acrodonta</taxon>
        <taxon>Agamidae</taxon>
        <taxon>Amphibolurinae</taxon>
        <taxon>Pogona</taxon>
    </lineage>
</organism>
<gene>
    <name evidence="13 14" type="primary">LOC110090159</name>
</gene>
<evidence type="ECO:0000259" key="11">
    <source>
        <dbReference type="PROSITE" id="PS50119"/>
    </source>
</evidence>
<dbReference type="CDD" id="cd03593">
    <property type="entry name" value="CLECT_NK_receptors_like"/>
    <property type="match status" value="1"/>
</dbReference>
<dbReference type="PROSITE" id="PS50119">
    <property type="entry name" value="ZF_BBOX"/>
    <property type="match status" value="1"/>
</dbReference>
<keyword evidence="3" id="KW-0964">Secreted</keyword>
<keyword evidence="9" id="KW-0472">Membrane</keyword>
<dbReference type="GO" id="GO:0030246">
    <property type="term" value="F:carbohydrate binding"/>
    <property type="evidence" value="ECO:0007669"/>
    <property type="project" value="UniProtKB-KW"/>
</dbReference>
<dbReference type="GO" id="GO:0008270">
    <property type="term" value="F:zinc ion binding"/>
    <property type="evidence" value="ECO:0007669"/>
    <property type="project" value="UniProtKB-KW"/>
</dbReference>
<feature type="domain" description="C-type lectin" evidence="10">
    <location>
        <begin position="193"/>
        <end position="296"/>
    </location>
</feature>
<dbReference type="InterPro" id="IPR016186">
    <property type="entry name" value="C-type_lectin-like/link_sf"/>
</dbReference>
<reference evidence="12 13" key="1">
    <citation type="submission" date="2025-05" db="UniProtKB">
        <authorList>
            <consortium name="RefSeq"/>
        </authorList>
    </citation>
    <scope>NUCLEOTIDE SEQUENCE [LARGE SCALE GENOMIC DNA]</scope>
</reference>
<keyword evidence="6" id="KW-0862">Zinc</keyword>
<dbReference type="InterPro" id="IPR016187">
    <property type="entry name" value="CTDL_fold"/>
</dbReference>
<feature type="compositionally biased region" description="Polar residues" evidence="8">
    <location>
        <begin position="67"/>
        <end position="81"/>
    </location>
</feature>
<dbReference type="InterPro" id="IPR001304">
    <property type="entry name" value="C-type_lectin-like"/>
</dbReference>
<evidence type="ECO:0000256" key="3">
    <source>
        <dbReference type="ARBA" id="ARBA00022525"/>
    </source>
</evidence>
<evidence type="ECO:0000256" key="4">
    <source>
        <dbReference type="ARBA" id="ARBA00022734"/>
    </source>
</evidence>
<dbReference type="GeneID" id="110090159"/>
<keyword evidence="5 7" id="KW-0479">Metal-binding</keyword>
<name>A0A6J0VCY0_9SAUR</name>
<dbReference type="InterPro" id="IPR000315">
    <property type="entry name" value="Znf_B-box"/>
</dbReference>
<dbReference type="PANTHER" id="PTHR45710">
    <property type="entry name" value="C-TYPE LECTIN DOMAIN-CONTAINING PROTEIN 180"/>
    <property type="match status" value="1"/>
</dbReference>
<evidence type="ECO:0000259" key="10">
    <source>
        <dbReference type="PROSITE" id="PS50041"/>
    </source>
</evidence>
<evidence type="ECO:0000313" key="12">
    <source>
        <dbReference type="Proteomes" id="UP001652642"/>
    </source>
</evidence>
<protein>
    <submittedName>
        <fullName evidence="13 14">Killer cell lectin-like receptor subfamily B member 1C isoform X1</fullName>
    </submittedName>
</protein>
<dbReference type="KEGG" id="pvt:110090159"/>
<evidence type="ECO:0000256" key="2">
    <source>
        <dbReference type="ARBA" id="ARBA00004613"/>
    </source>
</evidence>
<keyword evidence="9" id="KW-0812">Transmembrane</keyword>
<feature type="region of interest" description="Disordered" evidence="8">
    <location>
        <begin position="58"/>
        <end position="81"/>
    </location>
</feature>
<keyword evidence="12" id="KW-1185">Reference proteome</keyword>
<evidence type="ECO:0000256" key="6">
    <source>
        <dbReference type="ARBA" id="ARBA00022833"/>
    </source>
</evidence>
<keyword evidence="9" id="KW-1133">Transmembrane helix</keyword>
<evidence type="ECO:0000256" key="5">
    <source>
        <dbReference type="ARBA" id="ARBA00022771"/>
    </source>
</evidence>